<evidence type="ECO:0000256" key="4">
    <source>
        <dbReference type="ARBA" id="ARBA00022519"/>
    </source>
</evidence>
<feature type="transmembrane region" description="Helical" evidence="8">
    <location>
        <begin position="218"/>
        <end position="241"/>
    </location>
</feature>
<dbReference type="AlphaFoldDB" id="A0A2U2HEQ1"/>
<dbReference type="GO" id="GO:0015528">
    <property type="term" value="F:lactose:proton symporter activity"/>
    <property type="evidence" value="ECO:0007669"/>
    <property type="project" value="TreeGrafter"/>
</dbReference>
<protein>
    <submittedName>
        <fullName evidence="10">MFS transporter</fullName>
    </submittedName>
</protein>
<feature type="transmembrane region" description="Helical" evidence="8">
    <location>
        <begin position="346"/>
        <end position="364"/>
    </location>
</feature>
<dbReference type="Pfam" id="PF12832">
    <property type="entry name" value="MFS_1_like"/>
    <property type="match status" value="1"/>
</dbReference>
<dbReference type="PIRSF" id="PIRSF004925">
    <property type="entry name" value="HcaT"/>
    <property type="match status" value="1"/>
</dbReference>
<name>A0A2U2HEQ1_9BURK</name>
<feature type="transmembrane region" description="Helical" evidence="8">
    <location>
        <begin position="177"/>
        <end position="197"/>
    </location>
</feature>
<dbReference type="OrthoDB" id="9150135at2"/>
<keyword evidence="6 8" id="KW-1133">Transmembrane helix</keyword>
<sequence>MKGTGGADSATAATAATAAAAPSQSFNLGLFFFAYYAHAGTFATYASLFFAARGMSAAQIGILMSLIQVMRIFGPNLWGWVADHTRRRVLVLRLTAMGALVSFGGIFLGQSFGHFFAAMVLLNLFTSAQGPLSDAVMLSSLRGDLANFGRVRLWGSAGFVAAVMAAAYGLEWYGVDALPWIAGLMLLFVVLASLRLREAPPAAAGEAAAPLWSVLRQPAVLAFFASTALMVSAHTSLYVFYSLYLEREGYGKPVIGAMWSLGVLAEIVFFYFQGALFRRFGVRRVLMVSFGVALLRFAVVGAGGHSLALLVFAQLLHAFTFAAHHSASVVTMQRWFAGPLQARGQALYMSVAYGVGGTLGGLLMTLCWERAGPDSIFVAAAVLSLAGGVVAALSLRWQDRADQTRLAAVSSS</sequence>
<keyword evidence="4" id="KW-0997">Cell inner membrane</keyword>
<keyword evidence="7 8" id="KW-0472">Membrane</keyword>
<feature type="transmembrane region" description="Helical" evidence="8">
    <location>
        <begin position="284"/>
        <end position="301"/>
    </location>
</feature>
<dbReference type="InterPro" id="IPR024989">
    <property type="entry name" value="MFS_assoc_dom"/>
</dbReference>
<keyword evidence="11" id="KW-1185">Reference proteome</keyword>
<dbReference type="EMBL" id="PXWF02000300">
    <property type="protein sequence ID" value="PWF42248.1"/>
    <property type="molecule type" value="Genomic_DNA"/>
</dbReference>
<evidence type="ECO:0000256" key="2">
    <source>
        <dbReference type="ARBA" id="ARBA00022448"/>
    </source>
</evidence>
<feature type="transmembrane region" description="Helical" evidence="8">
    <location>
        <begin position="90"/>
        <end position="108"/>
    </location>
</feature>
<evidence type="ECO:0000313" key="10">
    <source>
        <dbReference type="EMBL" id="PWF42248.1"/>
    </source>
</evidence>
<evidence type="ECO:0000256" key="1">
    <source>
        <dbReference type="ARBA" id="ARBA00004429"/>
    </source>
</evidence>
<evidence type="ECO:0000256" key="5">
    <source>
        <dbReference type="ARBA" id="ARBA00022692"/>
    </source>
</evidence>
<keyword evidence="2" id="KW-0813">Transport</keyword>
<dbReference type="InterPro" id="IPR026032">
    <property type="entry name" value="HcaT-like"/>
</dbReference>
<dbReference type="InterPro" id="IPR036259">
    <property type="entry name" value="MFS_trans_sf"/>
</dbReference>
<feature type="transmembrane region" description="Helical" evidence="8">
    <location>
        <begin position="376"/>
        <end position="395"/>
    </location>
</feature>
<dbReference type="Proteomes" id="UP000241421">
    <property type="component" value="Unassembled WGS sequence"/>
</dbReference>
<comment type="caution">
    <text evidence="10">The sequence shown here is derived from an EMBL/GenBank/DDBJ whole genome shotgun (WGS) entry which is preliminary data.</text>
</comment>
<dbReference type="GO" id="GO:0005886">
    <property type="term" value="C:plasma membrane"/>
    <property type="evidence" value="ECO:0007669"/>
    <property type="project" value="UniProtKB-SubCell"/>
</dbReference>
<evidence type="ECO:0000256" key="8">
    <source>
        <dbReference type="SAM" id="Phobius"/>
    </source>
</evidence>
<proteinExistence type="predicted"/>
<dbReference type="GO" id="GO:0030395">
    <property type="term" value="F:lactose binding"/>
    <property type="evidence" value="ECO:0007669"/>
    <property type="project" value="TreeGrafter"/>
</dbReference>
<dbReference type="NCBIfam" id="NF037955">
    <property type="entry name" value="mfs"/>
    <property type="match status" value="1"/>
</dbReference>
<evidence type="ECO:0000313" key="11">
    <source>
        <dbReference type="Proteomes" id="UP000241421"/>
    </source>
</evidence>
<dbReference type="Gene3D" id="1.20.1250.20">
    <property type="entry name" value="MFS general substrate transporter like domains"/>
    <property type="match status" value="2"/>
</dbReference>
<feature type="transmembrane region" description="Helical" evidence="8">
    <location>
        <begin position="153"/>
        <end position="171"/>
    </location>
</feature>
<comment type="subcellular location">
    <subcellularLocation>
        <location evidence="1">Cell inner membrane</location>
        <topology evidence="1">Multi-pass membrane protein</topology>
    </subcellularLocation>
</comment>
<gene>
    <name evidence="10" type="ORF">C7C56_023210</name>
</gene>
<dbReference type="SUPFAM" id="SSF103473">
    <property type="entry name" value="MFS general substrate transporter"/>
    <property type="match status" value="1"/>
</dbReference>
<feature type="domain" description="Major facilitator superfamily associated" evidence="9">
    <location>
        <begin position="27"/>
        <end position="378"/>
    </location>
</feature>
<keyword evidence="3" id="KW-1003">Cell membrane</keyword>
<feature type="transmembrane region" description="Helical" evidence="8">
    <location>
        <begin position="253"/>
        <end position="272"/>
    </location>
</feature>
<evidence type="ECO:0000259" key="9">
    <source>
        <dbReference type="Pfam" id="PF12832"/>
    </source>
</evidence>
<feature type="transmembrane region" description="Helical" evidence="8">
    <location>
        <begin position="114"/>
        <end position="132"/>
    </location>
</feature>
<dbReference type="PANTHER" id="PTHR23522">
    <property type="entry name" value="BLL5896 PROTEIN"/>
    <property type="match status" value="1"/>
</dbReference>
<reference evidence="10 11" key="1">
    <citation type="submission" date="2018-04" db="EMBL/GenBank/DDBJ databases">
        <title>Massilia violaceinigra sp. nov., a novel purple-pigmented bacterium isolated from Tianshan glacier, Xinjiang, China.</title>
        <authorList>
            <person name="Wang H."/>
        </authorList>
    </citation>
    <scope>NUCLEOTIDE SEQUENCE [LARGE SCALE GENOMIC DNA]</scope>
    <source>
        <strain evidence="10 11">B448-2</strain>
    </source>
</reference>
<evidence type="ECO:0000256" key="6">
    <source>
        <dbReference type="ARBA" id="ARBA00022989"/>
    </source>
</evidence>
<keyword evidence="5 8" id="KW-0812">Transmembrane</keyword>
<dbReference type="PANTHER" id="PTHR23522:SF10">
    <property type="entry name" value="3-PHENYLPROPIONIC ACID TRANSPORTER-RELATED"/>
    <property type="match status" value="1"/>
</dbReference>
<accession>A0A2U2HEQ1</accession>
<organism evidence="10 11">
    <name type="scientific">Massilia glaciei</name>
    <dbReference type="NCBI Taxonomy" id="1524097"/>
    <lineage>
        <taxon>Bacteria</taxon>
        <taxon>Pseudomonadati</taxon>
        <taxon>Pseudomonadota</taxon>
        <taxon>Betaproteobacteria</taxon>
        <taxon>Burkholderiales</taxon>
        <taxon>Oxalobacteraceae</taxon>
        <taxon>Telluria group</taxon>
        <taxon>Massilia</taxon>
    </lineage>
</organism>
<evidence type="ECO:0000256" key="7">
    <source>
        <dbReference type="ARBA" id="ARBA00023136"/>
    </source>
</evidence>
<evidence type="ECO:0000256" key="3">
    <source>
        <dbReference type="ARBA" id="ARBA00022475"/>
    </source>
</evidence>